<dbReference type="Proteomes" id="UP000192393">
    <property type="component" value="Unassembled WGS sequence"/>
</dbReference>
<protein>
    <submittedName>
        <fullName evidence="1">Uncharacterized protein</fullName>
    </submittedName>
</protein>
<evidence type="ECO:0000313" key="1">
    <source>
        <dbReference type="EMBL" id="SMC45272.1"/>
    </source>
</evidence>
<dbReference type="InterPro" id="IPR046144">
    <property type="entry name" value="DUF6146"/>
</dbReference>
<organism evidence="1 2">
    <name type="scientific">Moheibacter sediminis</name>
    <dbReference type="NCBI Taxonomy" id="1434700"/>
    <lineage>
        <taxon>Bacteria</taxon>
        <taxon>Pseudomonadati</taxon>
        <taxon>Bacteroidota</taxon>
        <taxon>Flavobacteriia</taxon>
        <taxon>Flavobacteriales</taxon>
        <taxon>Weeksellaceae</taxon>
        <taxon>Moheibacter</taxon>
    </lineage>
</organism>
<dbReference type="RefSeq" id="WP_084016455.1">
    <property type="nucleotide sequence ID" value="NZ_FWXS01000002.1"/>
</dbReference>
<keyword evidence="2" id="KW-1185">Reference proteome</keyword>
<dbReference type="STRING" id="1434700.SAMN06296427_102301"/>
<dbReference type="EMBL" id="FWXS01000002">
    <property type="protein sequence ID" value="SMC45272.1"/>
    <property type="molecule type" value="Genomic_DNA"/>
</dbReference>
<proteinExistence type="predicted"/>
<dbReference type="AlphaFoldDB" id="A0A1W1ZA96"/>
<reference evidence="2" key="1">
    <citation type="submission" date="2017-04" db="EMBL/GenBank/DDBJ databases">
        <authorList>
            <person name="Varghese N."/>
            <person name="Submissions S."/>
        </authorList>
    </citation>
    <scope>NUCLEOTIDE SEQUENCE [LARGE SCALE GENOMIC DNA]</scope>
    <source>
        <strain evidence="2">CGMCC 1.12708</strain>
    </source>
</reference>
<accession>A0A1W1ZA96</accession>
<sequence>MKNLLYIIICCQLFSNCTTKIPPVKEENTLSFEKNDEDEYDIIVLDPQYETYLVSIARPMNFYSESYYKNRNQIYVNEWNLRHSQPFNYDPDFYALRIDYESNKDYGINLEYKLYNFFEFIKWKYKVDLYFGR</sequence>
<dbReference type="Pfam" id="PF19643">
    <property type="entry name" value="DUF6146"/>
    <property type="match status" value="1"/>
</dbReference>
<evidence type="ECO:0000313" key="2">
    <source>
        <dbReference type="Proteomes" id="UP000192393"/>
    </source>
</evidence>
<name>A0A1W1ZA96_9FLAO</name>
<dbReference type="OrthoDB" id="1119488at2"/>
<gene>
    <name evidence="1" type="ORF">SAMN06296427_102301</name>
</gene>